<evidence type="ECO:0000313" key="1">
    <source>
        <dbReference type="EMBL" id="QGU96311.1"/>
    </source>
</evidence>
<accession>A0A6I6F1B7</accession>
<organism evidence="1 2">
    <name type="scientific">Clostridium bovifaecis</name>
    <dbReference type="NCBI Taxonomy" id="2184719"/>
    <lineage>
        <taxon>Bacteria</taxon>
        <taxon>Bacillati</taxon>
        <taxon>Bacillota</taxon>
        <taxon>Clostridia</taxon>
        <taxon>Eubacteriales</taxon>
        <taxon>Clostridiaceae</taxon>
        <taxon>Clostridium</taxon>
    </lineage>
</organism>
<dbReference type="EMBL" id="CP046522">
    <property type="protein sequence ID" value="QGU96311.1"/>
    <property type="molecule type" value="Genomic_DNA"/>
</dbReference>
<sequence>MGYDDYDAKKRCNGNFRNLAVVTVSYNIATNNVTDFDVFPNTPFEATECDITVGDELADVVACLIEDGFELVSNVAATSIVGGVGTALGHYTFIRR</sequence>
<reference evidence="1 2" key="1">
    <citation type="submission" date="2019-12" db="EMBL/GenBank/DDBJ databases">
        <title>Genome sequenceing of Clostridium bovifaecis.</title>
        <authorList>
            <person name="Yao Y."/>
        </authorList>
    </citation>
    <scope>NUCLEOTIDE SEQUENCE [LARGE SCALE GENOMIC DNA]</scope>
    <source>
        <strain evidence="1 2">BXX</strain>
    </source>
</reference>
<protein>
    <submittedName>
        <fullName evidence="1">Uncharacterized protein</fullName>
    </submittedName>
</protein>
<evidence type="ECO:0000313" key="2">
    <source>
        <dbReference type="Proteomes" id="UP000422764"/>
    </source>
</evidence>
<gene>
    <name evidence="1" type="ORF">GOM49_15485</name>
</gene>
<name>A0A6I6F1B7_9CLOT</name>
<dbReference type="AlphaFoldDB" id="A0A6I6F1B7"/>
<keyword evidence="2" id="KW-1185">Reference proteome</keyword>
<proteinExistence type="predicted"/>
<dbReference type="Proteomes" id="UP000422764">
    <property type="component" value="Chromosome"/>
</dbReference>